<comment type="similarity">
    <text evidence="1">Belongs to the disease resistance NB-LRR family.</text>
</comment>
<dbReference type="SUPFAM" id="SSF52047">
    <property type="entry name" value="RNI-like"/>
    <property type="match status" value="1"/>
</dbReference>
<feature type="domain" description="Disease resistance N-terminal" evidence="9">
    <location>
        <begin position="12"/>
        <end position="96"/>
    </location>
</feature>
<name>A0A9R1Q4K1_TRITD</name>
<keyword evidence="2" id="KW-0433">Leucine-rich repeat</keyword>
<feature type="coiled-coil region" evidence="7">
    <location>
        <begin position="102"/>
        <end position="142"/>
    </location>
</feature>
<evidence type="ECO:0000259" key="8">
    <source>
        <dbReference type="Pfam" id="PF00931"/>
    </source>
</evidence>
<sequence length="904" mass="102090">MEDAVVSAATGAMGPVMGKLVALLGDEYRRLRSIHTEIKSLTRELETIDAFLENMAEAEDPNPQDKAWMKEVRELSYDVEDNLDEFMARVIADKSSKPDGLVDNIKSKLKRLKARHEIAKAIEDLKKQAMEVSQRNKRYRDHAMSNTSRSPKIVDPRALAIFEDVSKLVGVDGPKKELLQRLADDQQQTKLVAIVGFGGLGKTTIANQVYQELKGQFQYRAFLSVSRNPDIVNVMSNIYGQLNHGYSGGGTENLQTLLAKILEFLQNKRYLIVVDDIWKVDDWNAIKCAFPTTSPGSKIITTTRINDVAESCCSSFSGHIYNLRPLNMLQSRQLLYARLFNSEEKCPSDLKEIADQILQKCDGVPLAIVAISGVLAHKASKKDKWNQVKDSIGRALRNSSVEAMVNIIALSYLDLPRHLRTCLLYLSIFPEDHIIEKENLINRWIGEGFICKESSHTMYELGEIYFNDLINRSLIQPTGIGGKCSEVKSCRVHDTVHDFIVSKAVDENFVTVIGVPAGVNHDPQMKVRRLSLQNNGEIPACLIVSNARSLHVFGRNAKIPSVSQFGLLRVMDFEDCWQLKDYDLAGIGNLLHLKYLRLKHTGALKALPKEVARLQELQIDIDGSVYEMEFPEAFQRLVCNVALHLNGGRKVPDEIASVQGLRVLEGLSVYLQSVEFLKGLGLLKNLRRLGIVLIYYHCGRGWEANLKQAQSSVCELGKAGLESLHLYIDEEAVEILEMDSWFSVPPYALRELVIEGKSVTRVPTWMASLVNLEKLHLRMYKMPEEEVKILGGLPSLRHLCIEWADFDYDDMFDDPPMEVVEAAVRKAMEDHPNRPTLVWTTERDPLPSFLQVWISFPANNSFFGIHFSSHPVTISSHLATNIMYLNLNTFIFLYRGNNYHLLFS</sequence>
<dbReference type="Pfam" id="PF00931">
    <property type="entry name" value="NB-ARC"/>
    <property type="match status" value="1"/>
</dbReference>
<evidence type="ECO:0000256" key="3">
    <source>
        <dbReference type="ARBA" id="ARBA00022737"/>
    </source>
</evidence>
<evidence type="ECO:0000313" key="12">
    <source>
        <dbReference type="EMBL" id="VAH53905.1"/>
    </source>
</evidence>
<keyword evidence="13" id="KW-1185">Reference proteome</keyword>
<dbReference type="Pfam" id="PF23559">
    <property type="entry name" value="WHD_DRP"/>
    <property type="match status" value="1"/>
</dbReference>
<gene>
    <name evidence="12" type="ORF">TRITD_2Bv1G250350</name>
</gene>
<evidence type="ECO:0000256" key="7">
    <source>
        <dbReference type="SAM" id="Coils"/>
    </source>
</evidence>
<dbReference type="InterPro" id="IPR027417">
    <property type="entry name" value="P-loop_NTPase"/>
</dbReference>
<dbReference type="Gene3D" id="3.40.50.300">
    <property type="entry name" value="P-loop containing nucleotide triphosphate hydrolases"/>
    <property type="match status" value="1"/>
</dbReference>
<evidence type="ECO:0000313" key="13">
    <source>
        <dbReference type="Proteomes" id="UP000324705"/>
    </source>
</evidence>
<accession>A0A9R1Q4K1</accession>
<dbReference type="GO" id="GO:0002758">
    <property type="term" value="P:innate immune response-activating signaling pathway"/>
    <property type="evidence" value="ECO:0007669"/>
    <property type="project" value="UniProtKB-ARBA"/>
</dbReference>
<dbReference type="Gramene" id="TRITD2Bv1G250350.4">
    <property type="protein sequence ID" value="TRITD2Bv1G250350.4"/>
    <property type="gene ID" value="TRITD2Bv1G250350"/>
</dbReference>
<dbReference type="GO" id="GO:0042742">
    <property type="term" value="P:defense response to bacterium"/>
    <property type="evidence" value="ECO:0007669"/>
    <property type="project" value="UniProtKB-ARBA"/>
</dbReference>
<dbReference type="Gene3D" id="1.10.10.10">
    <property type="entry name" value="Winged helix-like DNA-binding domain superfamily/Winged helix DNA-binding domain"/>
    <property type="match status" value="1"/>
</dbReference>
<dbReference type="Proteomes" id="UP000324705">
    <property type="component" value="Chromosome 2B"/>
</dbReference>
<keyword evidence="3" id="KW-0677">Repeat</keyword>
<evidence type="ECO:0000256" key="4">
    <source>
        <dbReference type="ARBA" id="ARBA00022741"/>
    </source>
</evidence>
<dbReference type="InterPro" id="IPR042197">
    <property type="entry name" value="Apaf_helical"/>
</dbReference>
<feature type="domain" description="NB-ARC" evidence="8">
    <location>
        <begin position="174"/>
        <end position="314"/>
    </location>
</feature>
<proteinExistence type="inferred from homology"/>
<dbReference type="Gene3D" id="1.10.8.430">
    <property type="entry name" value="Helical domain of apoptotic protease-activating factors"/>
    <property type="match status" value="1"/>
</dbReference>
<dbReference type="InterPro" id="IPR002182">
    <property type="entry name" value="NB-ARC"/>
</dbReference>
<dbReference type="FunFam" id="1.10.10.10:FF:000322">
    <property type="entry name" value="Probable disease resistance protein At1g63360"/>
    <property type="match status" value="1"/>
</dbReference>
<dbReference type="Gene3D" id="1.20.5.4130">
    <property type="match status" value="1"/>
</dbReference>
<dbReference type="InterPro" id="IPR055414">
    <property type="entry name" value="LRR_R13L4/SHOC2-like"/>
</dbReference>
<evidence type="ECO:0000256" key="6">
    <source>
        <dbReference type="ARBA" id="ARBA00023054"/>
    </source>
</evidence>
<dbReference type="GO" id="GO:0043531">
    <property type="term" value="F:ADP binding"/>
    <property type="evidence" value="ECO:0007669"/>
    <property type="project" value="InterPro"/>
</dbReference>
<organism evidence="12 13">
    <name type="scientific">Triticum turgidum subsp. durum</name>
    <name type="common">Durum wheat</name>
    <name type="synonym">Triticum durum</name>
    <dbReference type="NCBI Taxonomy" id="4567"/>
    <lineage>
        <taxon>Eukaryota</taxon>
        <taxon>Viridiplantae</taxon>
        <taxon>Streptophyta</taxon>
        <taxon>Embryophyta</taxon>
        <taxon>Tracheophyta</taxon>
        <taxon>Spermatophyta</taxon>
        <taxon>Magnoliopsida</taxon>
        <taxon>Liliopsida</taxon>
        <taxon>Poales</taxon>
        <taxon>Poaceae</taxon>
        <taxon>BOP clade</taxon>
        <taxon>Pooideae</taxon>
        <taxon>Triticodae</taxon>
        <taxon>Triticeae</taxon>
        <taxon>Triticinae</taxon>
        <taxon>Triticum</taxon>
    </lineage>
</organism>
<dbReference type="EMBL" id="LT934114">
    <property type="protein sequence ID" value="VAH53905.1"/>
    <property type="molecule type" value="Genomic_DNA"/>
</dbReference>
<feature type="domain" description="Disease resistance protein winged helix" evidence="10">
    <location>
        <begin position="428"/>
        <end position="500"/>
    </location>
</feature>
<dbReference type="PANTHER" id="PTHR23155:SF1107">
    <property type="entry name" value="OS08G0373000 PROTEIN"/>
    <property type="match status" value="1"/>
</dbReference>
<dbReference type="InterPro" id="IPR041118">
    <property type="entry name" value="Rx_N"/>
</dbReference>
<evidence type="ECO:0000256" key="1">
    <source>
        <dbReference type="ARBA" id="ARBA00008894"/>
    </source>
</evidence>
<dbReference type="InterPro" id="IPR038005">
    <property type="entry name" value="RX-like_CC"/>
</dbReference>
<evidence type="ECO:0000256" key="5">
    <source>
        <dbReference type="ARBA" id="ARBA00022821"/>
    </source>
</evidence>
<dbReference type="Pfam" id="PF18052">
    <property type="entry name" value="Rx_N"/>
    <property type="match status" value="1"/>
</dbReference>
<dbReference type="CDD" id="cd14798">
    <property type="entry name" value="RX-CC_like"/>
    <property type="match status" value="1"/>
</dbReference>
<evidence type="ECO:0000259" key="11">
    <source>
        <dbReference type="Pfam" id="PF23598"/>
    </source>
</evidence>
<protein>
    <recommendedName>
        <fullName evidence="14">Disease resistance protein RPP13</fullName>
    </recommendedName>
</protein>
<dbReference type="Pfam" id="PF23598">
    <property type="entry name" value="LRR_14"/>
    <property type="match status" value="1"/>
</dbReference>
<dbReference type="AlphaFoldDB" id="A0A9R1Q4K1"/>
<dbReference type="GO" id="GO:0009626">
    <property type="term" value="P:plant-type hypersensitive response"/>
    <property type="evidence" value="ECO:0007669"/>
    <property type="project" value="UniProtKB-ARBA"/>
</dbReference>
<keyword evidence="5" id="KW-0611">Plant defense</keyword>
<dbReference type="InterPro" id="IPR032675">
    <property type="entry name" value="LRR_dom_sf"/>
</dbReference>
<feature type="domain" description="Disease resistance R13L4/SHOC-2-like LRR" evidence="11">
    <location>
        <begin position="547"/>
        <end position="802"/>
    </location>
</feature>
<evidence type="ECO:0000256" key="2">
    <source>
        <dbReference type="ARBA" id="ARBA00022614"/>
    </source>
</evidence>
<dbReference type="PANTHER" id="PTHR23155">
    <property type="entry name" value="DISEASE RESISTANCE PROTEIN RP"/>
    <property type="match status" value="1"/>
</dbReference>
<dbReference type="InterPro" id="IPR036388">
    <property type="entry name" value="WH-like_DNA-bd_sf"/>
</dbReference>
<evidence type="ECO:0008006" key="14">
    <source>
        <dbReference type="Google" id="ProtNLM"/>
    </source>
</evidence>
<dbReference type="PRINTS" id="PR00364">
    <property type="entry name" value="DISEASERSIST"/>
</dbReference>
<evidence type="ECO:0000259" key="10">
    <source>
        <dbReference type="Pfam" id="PF23559"/>
    </source>
</evidence>
<dbReference type="SUPFAM" id="SSF52540">
    <property type="entry name" value="P-loop containing nucleoside triphosphate hydrolases"/>
    <property type="match status" value="1"/>
</dbReference>
<dbReference type="OMA" id="LATNIMY"/>
<keyword evidence="6 7" id="KW-0175">Coiled coil</keyword>
<reference evidence="12 13" key="1">
    <citation type="submission" date="2017-09" db="EMBL/GenBank/DDBJ databases">
        <authorList>
            <consortium name="International Durum Wheat Genome Sequencing Consortium (IDWGSC)"/>
            <person name="Milanesi L."/>
        </authorList>
    </citation>
    <scope>NUCLEOTIDE SEQUENCE [LARGE SCALE GENOMIC DNA]</scope>
    <source>
        <strain evidence="13">cv. Svevo</strain>
    </source>
</reference>
<evidence type="ECO:0000259" key="9">
    <source>
        <dbReference type="Pfam" id="PF18052"/>
    </source>
</evidence>
<dbReference type="FunFam" id="3.40.50.300:FF:001091">
    <property type="entry name" value="Probable disease resistance protein At1g61300"/>
    <property type="match status" value="1"/>
</dbReference>
<keyword evidence="4" id="KW-0547">Nucleotide-binding</keyword>
<dbReference type="InterPro" id="IPR058922">
    <property type="entry name" value="WHD_DRP"/>
</dbReference>
<dbReference type="InterPro" id="IPR044974">
    <property type="entry name" value="Disease_R_plants"/>
</dbReference>
<dbReference type="Gene3D" id="3.80.10.10">
    <property type="entry name" value="Ribonuclease Inhibitor"/>
    <property type="match status" value="1"/>
</dbReference>